<evidence type="ECO:0000313" key="7">
    <source>
        <dbReference type="Proteomes" id="UP001144352"/>
    </source>
</evidence>
<dbReference type="GO" id="GO:0097347">
    <property type="term" value="C:TAM protein secretion complex"/>
    <property type="evidence" value="ECO:0007669"/>
    <property type="project" value="TreeGrafter"/>
</dbReference>
<keyword evidence="2" id="KW-0812">Transmembrane</keyword>
<evidence type="ECO:0000256" key="1">
    <source>
        <dbReference type="ARBA" id="ARBA00004167"/>
    </source>
</evidence>
<dbReference type="GO" id="GO:0005886">
    <property type="term" value="C:plasma membrane"/>
    <property type="evidence" value="ECO:0007669"/>
    <property type="project" value="InterPro"/>
</dbReference>
<evidence type="ECO:0000313" key="6">
    <source>
        <dbReference type="EMBL" id="GLI37305.1"/>
    </source>
</evidence>
<evidence type="ECO:0000256" key="2">
    <source>
        <dbReference type="ARBA" id="ARBA00022692"/>
    </source>
</evidence>
<reference evidence="6" key="1">
    <citation type="submission" date="2022-12" db="EMBL/GenBank/DDBJ databases">
        <title>Reference genome sequencing for broad-spectrum identification of bacterial and archaeal isolates by mass spectrometry.</title>
        <authorList>
            <person name="Sekiguchi Y."/>
            <person name="Tourlousse D.M."/>
        </authorList>
    </citation>
    <scope>NUCLEOTIDE SEQUENCE</scope>
    <source>
        <strain evidence="6">H2</strain>
    </source>
</reference>
<dbReference type="Pfam" id="PF04357">
    <property type="entry name" value="TamB"/>
    <property type="match status" value="1"/>
</dbReference>
<name>A0A9W6LBW1_9BACT</name>
<dbReference type="EMBL" id="BSDS01000001">
    <property type="protein sequence ID" value="GLI37305.1"/>
    <property type="molecule type" value="Genomic_DNA"/>
</dbReference>
<dbReference type="PANTHER" id="PTHR36985">
    <property type="entry name" value="TRANSLOCATION AND ASSEMBLY MODULE SUBUNIT TAMB"/>
    <property type="match status" value="1"/>
</dbReference>
<dbReference type="Proteomes" id="UP001144352">
    <property type="component" value="Unassembled WGS sequence"/>
</dbReference>
<evidence type="ECO:0000256" key="4">
    <source>
        <dbReference type="ARBA" id="ARBA00023136"/>
    </source>
</evidence>
<dbReference type="GO" id="GO:0009306">
    <property type="term" value="P:protein secretion"/>
    <property type="evidence" value="ECO:0007669"/>
    <property type="project" value="InterPro"/>
</dbReference>
<dbReference type="PANTHER" id="PTHR36985:SF1">
    <property type="entry name" value="TRANSLOCATION AND ASSEMBLY MODULE SUBUNIT TAMB"/>
    <property type="match status" value="1"/>
</dbReference>
<keyword evidence="4" id="KW-0472">Membrane</keyword>
<sequence>MKRAIAYLFLVLILGALLAGAIATRWLMGTPEGARWLLAAASRLTPLTITARTVEGEAGRDLRLGGVRVAWPKGYLEAERLRFRWHPILLLTGTVAVRGLSLEGVMIQDNAPPSTTAPDLTWPAVTGVAARLDGFVDELGIAGLRYRRGTGPMQDLGSLSARVTWNDRILTVGRLSVKNPAGAITGQVVAGFERPALRADLAAATADAIAGYRRFTLATRLTPARAPEQMAGPLSLTAAGEAKRSATLAGEVGMTRSGFTLHALRLAEAGRRGTVTTDGSVTLTARDPVADLRARLESLDLAPEVGTATNLSGTVALAGTWREYRGRVDLANAGKAWRAARLAAAVKGTDRGMALSSLAGNLLGGTVSGTLNLGWSKGFALAGSLRGRGLDPARITPGWNGAVNLDLAGGARWAGTPLPTGTVNLTLRESRLRGQPLTGALDARSDGSDLEIRQLALHGRGFDLDAQGALRERISFTADITDLGGLVPDTRGRLALEGWTRYRNGRLGGSITGTGKDLGTGTTTITSAEFSASLADDAAGALAARVRLTGVNAGTFRADTATIAAAGTLPRHTIDGELRSGEYSAAATLAGGYADGSWRGRITRLAARDPAGPLRLTAPADLAVTPDAITLSPLVLAGTGGERLELAADLGRKTLLGTIRGSWQELDLAHAAPWLPRESHLAGRLSGNATAHLLPDARMDLAARGSLAAGAFRWAGTDGGITASGAKAEFSLSRRGGLGAGARPRPDDRLTFTGNAAAQAAVTAGGQEIAIPKLALALQGGPEGMETRLDLESADGGTLQARFSSRGAARFAVPERGEFTATWKGLDLALARPWLPKPVAISGRLAGEATGSILPGSRIEARGTAAVSQGTVRWNDGVREYTAHLRQADTSWGWRDTALAGNLSLTLAEYGEAKGTFRLPLVARIPATLDPQGPVQATLTGELRERGVLALLFPGVVQESHGTLRLDLGVDGTWQAPRLGGTFALADAGAYLPPAGIRLDGVALNGRLAGNEITIESLRATSGPGTLTATAVIGLDQWRVAGYRGTVTGERFQTVNLPELQMLATPKLTFEGTPAKVAVRGQINVPELLVTAAGTGGPVKASPDVILEGAPPREEAEFPLALDIRVGVTLGDRVFVKTEGIDAQLGGSVDLAILGPDRVTSTGAIRVIKGHYSTYGVKLEIVRGRVYYAGGPINRPTLDFLALRTEGDVKAGVTVTGTADQPVVKLYSEPSMPDTEILSYIVLGRPLSGSEGETGLLMQAAGALLSAGQSVSLQDQFKQRLGIDVLDVAAAKGTSYGGYRKIAVAPGGAASAASTASIGETMVTVGKYLTPDLFLSYGRSLFSERNQVVLRYRLMKRLEIETQAGTELGADITYRIDFD</sequence>
<organism evidence="6 7">
    <name type="scientific">Geobacter hydrogenophilus</name>
    <dbReference type="NCBI Taxonomy" id="40983"/>
    <lineage>
        <taxon>Bacteria</taxon>
        <taxon>Pseudomonadati</taxon>
        <taxon>Thermodesulfobacteriota</taxon>
        <taxon>Desulfuromonadia</taxon>
        <taxon>Geobacterales</taxon>
        <taxon>Geobacteraceae</taxon>
        <taxon>Geobacter</taxon>
    </lineage>
</organism>
<proteinExistence type="predicted"/>
<accession>A0A9W6LBW1</accession>
<comment type="caution">
    <text evidence="6">The sequence shown here is derived from an EMBL/GenBank/DDBJ whole genome shotgun (WGS) entry which is preliminary data.</text>
</comment>
<keyword evidence="3" id="KW-1133">Transmembrane helix</keyword>
<dbReference type="InterPro" id="IPR007452">
    <property type="entry name" value="TamB_C"/>
</dbReference>
<comment type="subcellular location">
    <subcellularLocation>
        <location evidence="1">Membrane</location>
        <topology evidence="1">Single-pass membrane protein</topology>
    </subcellularLocation>
</comment>
<evidence type="ECO:0000259" key="5">
    <source>
        <dbReference type="Pfam" id="PF04357"/>
    </source>
</evidence>
<dbReference type="RefSeq" id="WP_214187722.1">
    <property type="nucleotide sequence ID" value="NZ_BSDS01000001.1"/>
</dbReference>
<evidence type="ECO:0000256" key="3">
    <source>
        <dbReference type="ARBA" id="ARBA00022989"/>
    </source>
</evidence>
<protein>
    <recommendedName>
        <fullName evidence="5">Translocation and assembly module TamB C-terminal domain-containing protein</fullName>
    </recommendedName>
</protein>
<feature type="domain" description="Translocation and assembly module TamB C-terminal" evidence="5">
    <location>
        <begin position="1018"/>
        <end position="1378"/>
    </location>
</feature>
<keyword evidence="7" id="KW-1185">Reference proteome</keyword>
<gene>
    <name evidence="6" type="ORF">GHYDROH2_08060</name>
</gene>